<comment type="caution">
    <text evidence="3">The sequence shown here is derived from an EMBL/GenBank/DDBJ whole genome shotgun (WGS) entry which is preliminary data.</text>
</comment>
<dbReference type="AlphaFoldDB" id="A0A7Y3XC28"/>
<dbReference type="Proteomes" id="UP000588806">
    <property type="component" value="Unassembled WGS sequence"/>
</dbReference>
<accession>A0A7Y3XC28</accession>
<reference evidence="3 4" key="1">
    <citation type="submission" date="2020-05" db="EMBL/GenBank/DDBJ databases">
        <authorList>
            <person name="Ruan W."/>
            <person name="Jeon C.O."/>
            <person name="Chun B.H."/>
        </authorList>
    </citation>
    <scope>NUCLEOTIDE SEQUENCE [LARGE SCALE GENOMIC DNA]</scope>
    <source>
        <strain evidence="3 4">TBZ9</strain>
    </source>
</reference>
<dbReference type="EMBL" id="JABFHI010000013">
    <property type="protein sequence ID" value="NOG32865.1"/>
    <property type="molecule type" value="Genomic_DNA"/>
</dbReference>
<name>A0A7Y3XC28_9GAMM</name>
<proteinExistence type="predicted"/>
<reference evidence="3 4" key="2">
    <citation type="submission" date="2020-06" db="EMBL/GenBank/DDBJ databases">
        <title>Halomonas songnenensis sp. nov., a moderately halophilic bacterium isolated from saline and alkaline soils.</title>
        <authorList>
            <person name="Jiang J."/>
            <person name="Pan Y."/>
        </authorList>
    </citation>
    <scope>NUCLEOTIDE SEQUENCE [LARGE SCALE GENOMIC DNA]</scope>
    <source>
        <strain evidence="3 4">TBZ9</strain>
    </source>
</reference>
<keyword evidence="4" id="KW-1185">Reference proteome</keyword>
<keyword evidence="2" id="KW-0472">Membrane</keyword>
<organism evidence="3 4">
    <name type="scientific">Vreelandella azerica</name>
    <dbReference type="NCBI Taxonomy" id="2732867"/>
    <lineage>
        <taxon>Bacteria</taxon>
        <taxon>Pseudomonadati</taxon>
        <taxon>Pseudomonadota</taxon>
        <taxon>Gammaproteobacteria</taxon>
        <taxon>Oceanospirillales</taxon>
        <taxon>Halomonadaceae</taxon>
        <taxon>Vreelandella</taxon>
    </lineage>
</organism>
<dbReference type="RefSeq" id="WP_171703322.1">
    <property type="nucleotide sequence ID" value="NZ_JABFHI010000013.1"/>
</dbReference>
<feature type="transmembrane region" description="Helical" evidence="2">
    <location>
        <begin position="81"/>
        <end position="102"/>
    </location>
</feature>
<feature type="region of interest" description="Disordered" evidence="1">
    <location>
        <begin position="1"/>
        <end position="23"/>
    </location>
</feature>
<evidence type="ECO:0000313" key="4">
    <source>
        <dbReference type="Proteomes" id="UP000588806"/>
    </source>
</evidence>
<keyword evidence="2" id="KW-1133">Transmembrane helix</keyword>
<protein>
    <submittedName>
        <fullName evidence="3">Uncharacterized protein</fullName>
    </submittedName>
</protein>
<sequence length="103" mass="12317">MREKDDYGPEDYEAYEPPDRDIPIYGPNDPDYEWLYINNSHDPDNDESARLLAEEHDRLEIEREAEEEFRRRHENASRDKMIASVILVPIGIYFIFKFLALIL</sequence>
<evidence type="ECO:0000313" key="3">
    <source>
        <dbReference type="EMBL" id="NOG32865.1"/>
    </source>
</evidence>
<gene>
    <name evidence="3" type="ORF">HLB35_15835</name>
</gene>
<evidence type="ECO:0000256" key="2">
    <source>
        <dbReference type="SAM" id="Phobius"/>
    </source>
</evidence>
<evidence type="ECO:0000256" key="1">
    <source>
        <dbReference type="SAM" id="MobiDB-lite"/>
    </source>
</evidence>
<keyword evidence="2" id="KW-0812">Transmembrane</keyword>